<keyword evidence="4" id="KW-1185">Reference proteome</keyword>
<comment type="similarity">
    <text evidence="1">Belongs to the short-chain dehydrogenases/reductases (SDR) family.</text>
</comment>
<dbReference type="FunFam" id="3.40.50.720:FF:000084">
    <property type="entry name" value="Short-chain dehydrogenase reductase"/>
    <property type="match status" value="1"/>
</dbReference>
<dbReference type="NCBIfam" id="NF005559">
    <property type="entry name" value="PRK07231.1"/>
    <property type="match status" value="1"/>
</dbReference>
<organism evidence="3 4">
    <name type="scientific">Noviherbaspirillum saxi</name>
    <dbReference type="NCBI Taxonomy" id="2320863"/>
    <lineage>
        <taxon>Bacteria</taxon>
        <taxon>Pseudomonadati</taxon>
        <taxon>Pseudomonadota</taxon>
        <taxon>Betaproteobacteria</taxon>
        <taxon>Burkholderiales</taxon>
        <taxon>Oxalobacteraceae</taxon>
        <taxon>Noviherbaspirillum</taxon>
    </lineage>
</organism>
<dbReference type="Gene3D" id="3.40.50.720">
    <property type="entry name" value="NAD(P)-binding Rossmann-like Domain"/>
    <property type="match status" value="1"/>
</dbReference>
<dbReference type="AlphaFoldDB" id="A0A3A3FHF7"/>
<dbReference type="CDD" id="cd05233">
    <property type="entry name" value="SDR_c"/>
    <property type="match status" value="1"/>
</dbReference>
<evidence type="ECO:0000256" key="1">
    <source>
        <dbReference type="ARBA" id="ARBA00006484"/>
    </source>
</evidence>
<sequence>MPLDGGCINIVWHSIEATNQTNSGDNDLNPSRTTQGLKDFVGKTAFVTGAGNGIGRAAAKLFAARGASVAVVDLNPETGMQTVNQIQAEGGTAIFIRADVSSEEAVEAAVQQTVATFGGLHCAFNNAGFTGQYVGFHTLSLEDWNRLIAVNLTSVFLCMKHQIAHMLKAGGGSIVNTSSGAGVVGAPGMPHYTAAKHGVLGLVKVAAKEFIGQNIRVNAICPGVTDTPMLRTFAGEGTELERALVSSLPGGRMGRPEEIAEAAVWLSSDAASFVSGESMLVDAASVCR</sequence>
<dbReference type="InterPro" id="IPR036291">
    <property type="entry name" value="NAD(P)-bd_dom_sf"/>
</dbReference>
<dbReference type="InterPro" id="IPR002347">
    <property type="entry name" value="SDR_fam"/>
</dbReference>
<dbReference type="Pfam" id="PF13561">
    <property type="entry name" value="adh_short_C2"/>
    <property type="match status" value="1"/>
</dbReference>
<dbReference type="PANTHER" id="PTHR24321">
    <property type="entry name" value="DEHYDROGENASES, SHORT CHAIN"/>
    <property type="match status" value="1"/>
</dbReference>
<evidence type="ECO:0000313" key="4">
    <source>
        <dbReference type="Proteomes" id="UP000265955"/>
    </source>
</evidence>
<accession>A0A3A3FHF7</accession>
<dbReference type="PRINTS" id="PR00080">
    <property type="entry name" value="SDRFAMILY"/>
</dbReference>
<dbReference type="PROSITE" id="PS00061">
    <property type="entry name" value="ADH_SHORT"/>
    <property type="match status" value="1"/>
</dbReference>
<dbReference type="GO" id="GO:0016491">
    <property type="term" value="F:oxidoreductase activity"/>
    <property type="evidence" value="ECO:0007669"/>
    <property type="project" value="UniProtKB-KW"/>
</dbReference>
<dbReference type="Proteomes" id="UP000265955">
    <property type="component" value="Unassembled WGS sequence"/>
</dbReference>
<dbReference type="SUPFAM" id="SSF51735">
    <property type="entry name" value="NAD(P)-binding Rossmann-fold domains"/>
    <property type="match status" value="1"/>
</dbReference>
<dbReference type="InterPro" id="IPR020904">
    <property type="entry name" value="Sc_DH/Rdtase_CS"/>
</dbReference>
<protein>
    <submittedName>
        <fullName evidence="3">SDR family oxidoreductase</fullName>
    </submittedName>
</protein>
<name>A0A3A3FHF7_9BURK</name>
<comment type="caution">
    <text evidence="3">The sequence shown here is derived from an EMBL/GenBank/DDBJ whole genome shotgun (WGS) entry which is preliminary data.</text>
</comment>
<dbReference type="PRINTS" id="PR00081">
    <property type="entry name" value="GDHRDH"/>
</dbReference>
<evidence type="ECO:0000256" key="2">
    <source>
        <dbReference type="ARBA" id="ARBA00023002"/>
    </source>
</evidence>
<proteinExistence type="inferred from homology"/>
<dbReference type="PANTHER" id="PTHR24321:SF8">
    <property type="entry name" value="ESTRADIOL 17-BETA-DEHYDROGENASE 8-RELATED"/>
    <property type="match status" value="1"/>
</dbReference>
<reference evidence="4" key="1">
    <citation type="submission" date="2018-09" db="EMBL/GenBank/DDBJ databases">
        <authorList>
            <person name="Zhu H."/>
        </authorList>
    </citation>
    <scope>NUCLEOTIDE SEQUENCE [LARGE SCALE GENOMIC DNA]</scope>
    <source>
        <strain evidence="4">K1R23-30</strain>
    </source>
</reference>
<dbReference type="EMBL" id="QYUO01000003">
    <property type="protein sequence ID" value="RJF92587.1"/>
    <property type="molecule type" value="Genomic_DNA"/>
</dbReference>
<gene>
    <name evidence="3" type="ORF">D3871_28775</name>
</gene>
<dbReference type="OrthoDB" id="6823797at2"/>
<evidence type="ECO:0000313" key="3">
    <source>
        <dbReference type="EMBL" id="RJF92587.1"/>
    </source>
</evidence>
<keyword evidence="2" id="KW-0560">Oxidoreductase</keyword>